<dbReference type="EMBL" id="WUBI01000002">
    <property type="protein sequence ID" value="MWV44964.1"/>
    <property type="molecule type" value="Genomic_DNA"/>
</dbReference>
<name>A0A7X3IJ88_9BACL</name>
<protein>
    <recommendedName>
        <fullName evidence="3">DUF2190 family protein</fullName>
    </recommendedName>
</protein>
<reference evidence="1 2" key="1">
    <citation type="submission" date="2019-12" db="EMBL/GenBank/DDBJ databases">
        <title>Paenibacillus sp. nov., an endophytic bacterium isolated from the stem of Dendrobium.</title>
        <authorList>
            <person name="Zhao R."/>
        </authorList>
    </citation>
    <scope>NUCLEOTIDE SEQUENCE [LARGE SCALE GENOMIC DNA]</scope>
    <source>
        <strain evidence="1 2">HJL G12</strain>
    </source>
</reference>
<evidence type="ECO:0000313" key="1">
    <source>
        <dbReference type="EMBL" id="MWV44964.1"/>
    </source>
</evidence>
<dbReference type="RefSeq" id="WP_160498570.1">
    <property type="nucleotide sequence ID" value="NZ_WUBI01000002.1"/>
</dbReference>
<sequence length="156" mass="16287">MAIRKDKMQSVVAGNIESVVLAADTQNGQVVTLGSPVVGERELVNGVAPTDVVTQEIVIISSPEIVYEAGKGILDFVNKAGKPARADHFTVGDNVTVTDDVIDGTSVVDKFLIPVNGKTKLAHANDLTGGTRFAAVVIGKGKVYGQPATTFRVVQA</sequence>
<proteinExistence type="predicted"/>
<dbReference type="Proteomes" id="UP000460318">
    <property type="component" value="Unassembled WGS sequence"/>
</dbReference>
<dbReference type="AlphaFoldDB" id="A0A7X3IJ88"/>
<organism evidence="1 2">
    <name type="scientific">Paenibacillus dendrobii</name>
    <dbReference type="NCBI Taxonomy" id="2691084"/>
    <lineage>
        <taxon>Bacteria</taxon>
        <taxon>Bacillati</taxon>
        <taxon>Bacillota</taxon>
        <taxon>Bacilli</taxon>
        <taxon>Bacillales</taxon>
        <taxon>Paenibacillaceae</taxon>
        <taxon>Paenibacillus</taxon>
    </lineage>
</organism>
<evidence type="ECO:0000313" key="2">
    <source>
        <dbReference type="Proteomes" id="UP000460318"/>
    </source>
</evidence>
<gene>
    <name evidence="1" type="ORF">GRF59_15180</name>
</gene>
<keyword evidence="2" id="KW-1185">Reference proteome</keyword>
<comment type="caution">
    <text evidence="1">The sequence shown here is derived from an EMBL/GenBank/DDBJ whole genome shotgun (WGS) entry which is preliminary data.</text>
</comment>
<accession>A0A7X3IJ88</accession>
<evidence type="ECO:0008006" key="3">
    <source>
        <dbReference type="Google" id="ProtNLM"/>
    </source>
</evidence>